<sequence length="140" mass="16285">MIKSFNLKKHMFHKAPMLLVDKILEESESRGQTKFFIKPDNIFVDENNFFSRAAFIEIAAQSFAAIDLYQKNKKNKESAKGFLVSVRDFSFYNDAKANEEIFCNLERIDSIEQMHIIKVEVLKDRTVLAGGELRIFEILE</sequence>
<protein>
    <submittedName>
        <fullName evidence="1">Radical SAM domain-containing protein</fullName>
    </submittedName>
</protein>
<organism evidence="1 2">
    <name type="scientific">Endomicrobium proavitum</name>
    <dbReference type="NCBI Taxonomy" id="1408281"/>
    <lineage>
        <taxon>Bacteria</taxon>
        <taxon>Pseudomonadati</taxon>
        <taxon>Elusimicrobiota</taxon>
        <taxon>Endomicrobiia</taxon>
        <taxon>Endomicrobiales</taxon>
        <taxon>Endomicrobiaceae</taxon>
        <taxon>Endomicrobium</taxon>
    </lineage>
</organism>
<evidence type="ECO:0000313" key="1">
    <source>
        <dbReference type="EMBL" id="AKL98323.1"/>
    </source>
</evidence>
<dbReference type="EMBL" id="CP009498">
    <property type="protein sequence ID" value="AKL98323.1"/>
    <property type="molecule type" value="Genomic_DNA"/>
</dbReference>
<dbReference type="Gene3D" id="3.10.129.10">
    <property type="entry name" value="Hotdog Thioesterase"/>
    <property type="match status" value="1"/>
</dbReference>
<dbReference type="InterPro" id="IPR016776">
    <property type="entry name" value="ApeP-like_dehydratase"/>
</dbReference>
<accession>A0A0G3WJ18</accession>
<proteinExistence type="predicted"/>
<dbReference type="InterPro" id="IPR029069">
    <property type="entry name" value="HotDog_dom_sf"/>
</dbReference>
<keyword evidence="2" id="KW-1185">Reference proteome</keyword>
<dbReference type="OrthoDB" id="826697at2"/>
<evidence type="ECO:0000313" key="2">
    <source>
        <dbReference type="Proteomes" id="UP000035337"/>
    </source>
</evidence>
<reference evidence="1 2" key="1">
    <citation type="submission" date="2014-09" db="EMBL/GenBank/DDBJ databases">
        <title>Complete genome sequence of Endomicrobium proavitum.</title>
        <authorList>
            <person name="Zheng H."/>
        </authorList>
    </citation>
    <scope>NUCLEOTIDE SEQUENCE [LARGE SCALE GENOMIC DNA]</scope>
    <source>
        <strain evidence="1 2">Rsa215</strain>
    </source>
</reference>
<dbReference type="RefSeq" id="WP_052570875.1">
    <property type="nucleotide sequence ID" value="NZ_CP009498.1"/>
</dbReference>
<dbReference type="AlphaFoldDB" id="A0A0G3WJ18"/>
<gene>
    <name evidence="1" type="ORF">Epro_0944</name>
</gene>
<dbReference type="Pfam" id="PF22817">
    <property type="entry name" value="ApeP-like"/>
    <property type="match status" value="1"/>
</dbReference>
<dbReference type="Proteomes" id="UP000035337">
    <property type="component" value="Chromosome"/>
</dbReference>
<name>A0A0G3WJ18_9BACT</name>
<dbReference type="KEGG" id="epo:Epro_0944"/>
<dbReference type="STRING" id="1408281.Epro_0944"/>
<dbReference type="SUPFAM" id="SSF54637">
    <property type="entry name" value="Thioesterase/thiol ester dehydrase-isomerase"/>
    <property type="match status" value="1"/>
</dbReference>